<dbReference type="PANTHER" id="PTHR17490:SF18">
    <property type="entry name" value="THREONYLCARBAMOYL-AMP SYNTHASE"/>
    <property type="match status" value="1"/>
</dbReference>
<dbReference type="InterPro" id="IPR017945">
    <property type="entry name" value="DHBP_synth_RibB-like_a/b_dom"/>
</dbReference>
<dbReference type="InterPro" id="IPR050156">
    <property type="entry name" value="TC-AMP_synthase_SUA5"/>
</dbReference>
<accession>A0A4Y8UGX1</accession>
<comment type="similarity">
    <text evidence="9">Belongs to the SUA5 family. TsaC subfamily.</text>
</comment>
<name>A0A4Y8UGX1_9GAMM</name>
<dbReference type="GO" id="GO:0003725">
    <property type="term" value="F:double-stranded RNA binding"/>
    <property type="evidence" value="ECO:0007669"/>
    <property type="project" value="InterPro"/>
</dbReference>
<dbReference type="PANTHER" id="PTHR17490">
    <property type="entry name" value="SUA5"/>
    <property type="match status" value="1"/>
</dbReference>
<comment type="caution">
    <text evidence="11">The sequence shown here is derived from an EMBL/GenBank/DDBJ whole genome shotgun (WGS) entry which is preliminary data.</text>
</comment>
<dbReference type="Pfam" id="PF01300">
    <property type="entry name" value="Sua5_yciO_yrdC"/>
    <property type="match status" value="1"/>
</dbReference>
<dbReference type="GO" id="GO:0002949">
    <property type="term" value="P:tRNA threonylcarbamoyladenosine modification"/>
    <property type="evidence" value="ECO:0007669"/>
    <property type="project" value="UniProtKB-UniRule"/>
</dbReference>
<evidence type="ECO:0000256" key="8">
    <source>
        <dbReference type="ARBA" id="ARBA00048366"/>
    </source>
</evidence>
<evidence type="ECO:0000256" key="2">
    <source>
        <dbReference type="ARBA" id="ARBA00022490"/>
    </source>
</evidence>
<evidence type="ECO:0000256" key="7">
    <source>
        <dbReference type="ARBA" id="ARBA00022840"/>
    </source>
</evidence>
<gene>
    <name evidence="9" type="primary">tsaC</name>
    <name evidence="11" type="ORF">E3W66_06690</name>
</gene>
<evidence type="ECO:0000256" key="1">
    <source>
        <dbReference type="ARBA" id="ARBA00004496"/>
    </source>
</evidence>
<dbReference type="HAMAP" id="MF_01852">
    <property type="entry name" value="TsaC"/>
    <property type="match status" value="1"/>
</dbReference>
<dbReference type="Gene3D" id="3.90.870.10">
    <property type="entry name" value="DHBP synthase"/>
    <property type="match status" value="1"/>
</dbReference>
<comment type="catalytic activity">
    <reaction evidence="8 9">
        <text>L-threonine + hydrogencarbonate + ATP = L-threonylcarbamoyladenylate + diphosphate + H2O</text>
        <dbReference type="Rhea" id="RHEA:36407"/>
        <dbReference type="ChEBI" id="CHEBI:15377"/>
        <dbReference type="ChEBI" id="CHEBI:17544"/>
        <dbReference type="ChEBI" id="CHEBI:30616"/>
        <dbReference type="ChEBI" id="CHEBI:33019"/>
        <dbReference type="ChEBI" id="CHEBI:57926"/>
        <dbReference type="ChEBI" id="CHEBI:73682"/>
        <dbReference type="EC" id="2.7.7.87"/>
    </reaction>
</comment>
<dbReference type="EC" id="2.7.7.87" evidence="9"/>
<dbReference type="OrthoDB" id="9814580at2"/>
<dbReference type="GO" id="GO:0006450">
    <property type="term" value="P:regulation of translational fidelity"/>
    <property type="evidence" value="ECO:0007669"/>
    <property type="project" value="TreeGrafter"/>
</dbReference>
<keyword evidence="6 9" id="KW-0547">Nucleotide-binding</keyword>
<dbReference type="InterPro" id="IPR006070">
    <property type="entry name" value="Sua5-like_dom"/>
</dbReference>
<keyword evidence="12" id="KW-1185">Reference proteome</keyword>
<dbReference type="AlphaFoldDB" id="A0A4Y8UGX1"/>
<evidence type="ECO:0000256" key="5">
    <source>
        <dbReference type="ARBA" id="ARBA00022695"/>
    </source>
</evidence>
<protein>
    <recommendedName>
        <fullName evidence="9">Threonylcarbamoyl-AMP synthase</fullName>
        <shortName evidence="9">TC-AMP synthase</shortName>
        <ecNumber evidence="9">2.7.7.87</ecNumber>
    </recommendedName>
    <alternativeName>
        <fullName evidence="9">L-threonylcarbamoyladenylate synthase</fullName>
    </alternativeName>
    <alternativeName>
        <fullName evidence="9">t(6)A37 threonylcarbamoyladenosine biosynthesis protein TsaC</fullName>
    </alternativeName>
    <alternativeName>
        <fullName evidence="9">tRNA threonylcarbamoyladenosine biosynthesis protein TsaC</fullName>
    </alternativeName>
</protein>
<comment type="subcellular location">
    <subcellularLocation>
        <location evidence="1 9">Cytoplasm</location>
    </subcellularLocation>
</comment>
<evidence type="ECO:0000313" key="11">
    <source>
        <dbReference type="EMBL" id="TFH68086.1"/>
    </source>
</evidence>
<dbReference type="GO" id="GO:0005524">
    <property type="term" value="F:ATP binding"/>
    <property type="evidence" value="ECO:0007669"/>
    <property type="project" value="UniProtKB-UniRule"/>
</dbReference>
<evidence type="ECO:0000256" key="4">
    <source>
        <dbReference type="ARBA" id="ARBA00022694"/>
    </source>
</evidence>
<organism evidence="11 12">
    <name type="scientific">Gammaproteobacteria bacterium LSUCC0057</name>
    <dbReference type="NCBI Taxonomy" id="2559237"/>
    <lineage>
        <taxon>Bacteria</taxon>
        <taxon>Pseudomonadati</taxon>
        <taxon>Pseudomonadota</taxon>
        <taxon>Gammaproteobacteria</taxon>
        <taxon>Cellvibrionales</taxon>
        <taxon>Porticoccaceae</taxon>
        <taxon>SAR92 clade</taxon>
    </lineage>
</organism>
<keyword evidence="4 9" id="KW-0819">tRNA processing</keyword>
<comment type="function">
    <text evidence="9">Required for the formation of a threonylcarbamoyl group on adenosine at position 37 (t(6)A37) in tRNAs that read codons beginning with adenine. Catalyzes the conversion of L-threonine, HCO(3)(-)/CO(2) and ATP to give threonylcarbamoyl-AMP (TC-AMP) as the acyladenylate intermediate, with the release of diphosphate.</text>
</comment>
<keyword evidence="5 9" id="KW-0548">Nucleotidyltransferase</keyword>
<keyword evidence="3 9" id="KW-0808">Transferase</keyword>
<dbReference type="GO" id="GO:0000049">
    <property type="term" value="F:tRNA binding"/>
    <property type="evidence" value="ECO:0007669"/>
    <property type="project" value="TreeGrafter"/>
</dbReference>
<evidence type="ECO:0000256" key="9">
    <source>
        <dbReference type="HAMAP-Rule" id="MF_01852"/>
    </source>
</evidence>
<evidence type="ECO:0000256" key="6">
    <source>
        <dbReference type="ARBA" id="ARBA00022741"/>
    </source>
</evidence>
<proteinExistence type="inferred from homology"/>
<dbReference type="PROSITE" id="PS51163">
    <property type="entry name" value="YRDC"/>
    <property type="match status" value="1"/>
</dbReference>
<dbReference type="GO" id="GO:0005737">
    <property type="term" value="C:cytoplasm"/>
    <property type="evidence" value="ECO:0007669"/>
    <property type="project" value="UniProtKB-SubCell"/>
</dbReference>
<dbReference type="SUPFAM" id="SSF55821">
    <property type="entry name" value="YrdC/RibB"/>
    <property type="match status" value="1"/>
</dbReference>
<evidence type="ECO:0000256" key="3">
    <source>
        <dbReference type="ARBA" id="ARBA00022679"/>
    </source>
</evidence>
<keyword evidence="7 9" id="KW-0067">ATP-binding</keyword>
<feature type="domain" description="YrdC-like" evidence="10">
    <location>
        <begin position="3"/>
        <end position="185"/>
    </location>
</feature>
<evidence type="ECO:0000259" key="10">
    <source>
        <dbReference type="PROSITE" id="PS51163"/>
    </source>
</evidence>
<reference evidence="11 12" key="1">
    <citation type="submission" date="2019-03" db="EMBL/GenBank/DDBJ databases">
        <title>Draft genome of Gammaproteobacteria bacterium LSUCC0057, a member of the SAR92 clade.</title>
        <authorList>
            <person name="Lanclos V.C."/>
            <person name="Doiron C."/>
            <person name="Henson M.W."/>
            <person name="Thrash J.C."/>
        </authorList>
    </citation>
    <scope>NUCLEOTIDE SEQUENCE [LARGE SCALE GENOMIC DNA]</scope>
    <source>
        <strain evidence="11 12">LSUCC0057</strain>
    </source>
</reference>
<dbReference type="EMBL" id="SPIA01000002">
    <property type="protein sequence ID" value="TFH68086.1"/>
    <property type="molecule type" value="Genomic_DNA"/>
</dbReference>
<keyword evidence="2 9" id="KW-0963">Cytoplasm</keyword>
<dbReference type="InterPro" id="IPR023535">
    <property type="entry name" value="TC-AMP_synthase"/>
</dbReference>
<dbReference type="Proteomes" id="UP000298133">
    <property type="component" value="Unassembled WGS sequence"/>
</dbReference>
<sequence length="185" mass="19350">MGNPYLTQAAQVAASGGVIAYPTEAVWGLGCDPRNDAAVERVIALKQRVPEKGMIVISHNWQALAPALQGIDIKALQAAAAAVMRPTTWLVPNNGYYSAWVTGGRDTLAVRVTRHPVAALLCARAGTPLVSTSANPAALPPARNRCKVLCYFAGQLDAIAPGQIGRAARPSEIRDFASGAILRAG</sequence>
<evidence type="ECO:0000313" key="12">
    <source>
        <dbReference type="Proteomes" id="UP000298133"/>
    </source>
</evidence>
<dbReference type="GO" id="GO:0061710">
    <property type="term" value="F:L-threonylcarbamoyladenylate synthase"/>
    <property type="evidence" value="ECO:0007669"/>
    <property type="project" value="UniProtKB-EC"/>
</dbReference>